<dbReference type="AlphaFoldDB" id="A0A381RXI0"/>
<proteinExistence type="predicted"/>
<evidence type="ECO:0000313" key="1">
    <source>
        <dbReference type="EMBL" id="SUZ94687.1"/>
    </source>
</evidence>
<protein>
    <submittedName>
        <fullName evidence="1">Uncharacterized protein</fullName>
    </submittedName>
</protein>
<reference evidence="1" key="1">
    <citation type="submission" date="2018-05" db="EMBL/GenBank/DDBJ databases">
        <authorList>
            <person name="Lanie J.A."/>
            <person name="Ng W.-L."/>
            <person name="Kazmierczak K.M."/>
            <person name="Andrzejewski T.M."/>
            <person name="Davidsen T.M."/>
            <person name="Wayne K.J."/>
            <person name="Tettelin H."/>
            <person name="Glass J.I."/>
            <person name="Rusch D."/>
            <person name="Podicherti R."/>
            <person name="Tsui H.-C.T."/>
            <person name="Winkler M.E."/>
        </authorList>
    </citation>
    <scope>NUCLEOTIDE SEQUENCE</scope>
</reference>
<dbReference type="EMBL" id="UINC01002257">
    <property type="protein sequence ID" value="SUZ94687.1"/>
    <property type="molecule type" value="Genomic_DNA"/>
</dbReference>
<accession>A0A381RXI0</accession>
<organism evidence="1">
    <name type="scientific">marine metagenome</name>
    <dbReference type="NCBI Taxonomy" id="408172"/>
    <lineage>
        <taxon>unclassified sequences</taxon>
        <taxon>metagenomes</taxon>
        <taxon>ecological metagenomes</taxon>
    </lineage>
</organism>
<sequence length="238" mass="26255">MHRPRFTALALFVLTVALAGCSSPPPEETLISSFFRASRFRDNMTSANLSMVTFSSAERGVVSSFEVESISEETTAPMRARALNEALMASQASESEFSERKQAYQDENLEAIERVLEAEQAGNAPSRRADRSVQEEWTQWRAEMAQHAQEVSDARAALGDGRIVAEGSTYSPTDMIDVVLYDGEIMSKTVRIIADVVTPDEQDVQQTFQIEIQRAELVADDGTPVSGRWIITAIDEVG</sequence>
<gene>
    <name evidence="1" type="ORF">METZ01_LOCUS47541</name>
</gene>
<name>A0A381RXI0_9ZZZZ</name>
<dbReference type="PROSITE" id="PS51257">
    <property type="entry name" value="PROKAR_LIPOPROTEIN"/>
    <property type="match status" value="1"/>
</dbReference>